<dbReference type="EMBL" id="QGNY01000007">
    <property type="protein sequence ID" value="PWS30408.1"/>
    <property type="molecule type" value="Genomic_DNA"/>
</dbReference>
<keyword evidence="6" id="KW-1185">Reference proteome</keyword>
<feature type="domain" description="Alginate lyase" evidence="4">
    <location>
        <begin position="115"/>
        <end position="332"/>
    </location>
</feature>
<evidence type="ECO:0000256" key="3">
    <source>
        <dbReference type="SAM" id="SignalP"/>
    </source>
</evidence>
<sequence>MKKQKFHPVALLMVLMLNLIYTGCSKDQLNQQSAEQQLTITKESASPALGLAVTFVHPGILNTKSSLDIIASQANGNDQARLSAYQNLLNYCNQHSPSNNYKANVGVAGGVVTADETSFKGDALLAYALALRWAKTGTASYAAAAKQILNGWASAFRTIYVQSGSEGRQPALEAAWAAPTFTAAAEILKYYTPVGGQPASWSASENTQFVTFLNRLKNQYINNIVGYNINNNWTVSAGYAKMAIGIFIDDQAVYQDGMNIIKNVLPIVIKDDGAMPGEICGGGHNDCVHFQYALTGFSYAANLAAIQGDISIYTASSSRLLAGYKYQYKFYNNTLPNPPSCVSCSVGSKIWPGIEIANRRYDTTETNFLHTKYNPDGDGLPGGDISFLSWTNYTHNNVFP</sequence>
<proteinExistence type="predicted"/>
<dbReference type="GO" id="GO:0042597">
    <property type="term" value="C:periplasmic space"/>
    <property type="evidence" value="ECO:0007669"/>
    <property type="project" value="InterPro"/>
</dbReference>
<dbReference type="InterPro" id="IPR008929">
    <property type="entry name" value="Chondroitin_lyas"/>
</dbReference>
<dbReference type="InterPro" id="IPR008397">
    <property type="entry name" value="Alginate_lyase_dom"/>
</dbReference>
<protein>
    <recommendedName>
        <fullName evidence="4">Alginate lyase domain-containing protein</fullName>
    </recommendedName>
</protein>
<keyword evidence="2" id="KW-0456">Lyase</keyword>
<reference evidence="6" key="1">
    <citation type="submission" date="2018-05" db="EMBL/GenBank/DDBJ databases">
        <title>Pedobacter paludis sp. nov., isolated from wetland soil.</title>
        <authorList>
            <person name="Zhang Y."/>
        </authorList>
    </citation>
    <scope>NUCLEOTIDE SEQUENCE [LARGE SCALE GENOMIC DNA]</scope>
    <source>
        <strain evidence="6">R-8</strain>
    </source>
</reference>
<dbReference type="AlphaFoldDB" id="A0A317EYU8"/>
<feature type="signal peptide" evidence="3">
    <location>
        <begin position="1"/>
        <end position="26"/>
    </location>
</feature>
<keyword evidence="1 3" id="KW-0732">Signal</keyword>
<organism evidence="5 6">
    <name type="scientific">Pedobacter paludis</name>
    <dbReference type="NCBI Taxonomy" id="2203212"/>
    <lineage>
        <taxon>Bacteria</taxon>
        <taxon>Pseudomonadati</taxon>
        <taxon>Bacteroidota</taxon>
        <taxon>Sphingobacteriia</taxon>
        <taxon>Sphingobacteriales</taxon>
        <taxon>Sphingobacteriaceae</taxon>
        <taxon>Pedobacter</taxon>
    </lineage>
</organism>
<evidence type="ECO:0000259" key="4">
    <source>
        <dbReference type="Pfam" id="PF05426"/>
    </source>
</evidence>
<name>A0A317EYU8_9SPHI</name>
<dbReference type="Pfam" id="PF05426">
    <property type="entry name" value="Alginate_lyase"/>
    <property type="match status" value="1"/>
</dbReference>
<dbReference type="RefSeq" id="WP_109931675.1">
    <property type="nucleotide sequence ID" value="NZ_QGNY01000007.1"/>
</dbReference>
<evidence type="ECO:0000313" key="5">
    <source>
        <dbReference type="EMBL" id="PWS30408.1"/>
    </source>
</evidence>
<dbReference type="GO" id="GO:0016829">
    <property type="term" value="F:lyase activity"/>
    <property type="evidence" value="ECO:0007669"/>
    <property type="project" value="UniProtKB-KW"/>
</dbReference>
<dbReference type="OrthoDB" id="640151at2"/>
<accession>A0A317EYU8</accession>
<dbReference type="Gene3D" id="1.50.10.100">
    <property type="entry name" value="Chondroitin AC/alginate lyase"/>
    <property type="match status" value="1"/>
</dbReference>
<evidence type="ECO:0000256" key="1">
    <source>
        <dbReference type="ARBA" id="ARBA00022729"/>
    </source>
</evidence>
<evidence type="ECO:0000313" key="6">
    <source>
        <dbReference type="Proteomes" id="UP000245391"/>
    </source>
</evidence>
<comment type="caution">
    <text evidence="5">The sequence shown here is derived from an EMBL/GenBank/DDBJ whole genome shotgun (WGS) entry which is preliminary data.</text>
</comment>
<gene>
    <name evidence="5" type="ORF">DF947_18465</name>
</gene>
<dbReference type="Proteomes" id="UP000245391">
    <property type="component" value="Unassembled WGS sequence"/>
</dbReference>
<feature type="chain" id="PRO_5016323686" description="Alginate lyase domain-containing protein" evidence="3">
    <location>
        <begin position="27"/>
        <end position="400"/>
    </location>
</feature>
<evidence type="ECO:0000256" key="2">
    <source>
        <dbReference type="ARBA" id="ARBA00023239"/>
    </source>
</evidence>
<dbReference type="SUPFAM" id="SSF48230">
    <property type="entry name" value="Chondroitin AC/alginate lyase"/>
    <property type="match status" value="1"/>
</dbReference>